<reference evidence="2 3" key="1">
    <citation type="journal article" date="2011" name="J. Bacteriol.">
        <title>Genome sequence of Microbacterium testaceum StLB037, an N-acylhomoserine lactone-degrading bacterium isolated from potato leaves.</title>
        <authorList>
            <person name="Morohoshi T."/>
            <person name="Wang W.-Z."/>
            <person name="Someya N."/>
            <person name="Ikeda T."/>
        </authorList>
    </citation>
    <scope>NUCLEOTIDE SEQUENCE [LARGE SCALE GENOMIC DNA]</scope>
    <source>
        <strain evidence="2 3">StLB037</strain>
    </source>
</reference>
<dbReference type="RefSeq" id="WP_013584351.1">
    <property type="nucleotide sequence ID" value="NC_015125.1"/>
</dbReference>
<dbReference type="AlphaFoldDB" id="E8N707"/>
<name>E8N707_MICTS</name>
<evidence type="ECO:0000313" key="2">
    <source>
        <dbReference type="EMBL" id="BAJ74224.1"/>
    </source>
</evidence>
<gene>
    <name evidence="2" type="ordered locus">MTES_1260</name>
</gene>
<dbReference type="KEGG" id="mts:MTES_1260"/>
<organism evidence="2 3">
    <name type="scientific">Microbacterium testaceum (strain StLB037)</name>
    <dbReference type="NCBI Taxonomy" id="979556"/>
    <lineage>
        <taxon>Bacteria</taxon>
        <taxon>Bacillati</taxon>
        <taxon>Actinomycetota</taxon>
        <taxon>Actinomycetes</taxon>
        <taxon>Micrococcales</taxon>
        <taxon>Microbacteriaceae</taxon>
        <taxon>Microbacterium</taxon>
    </lineage>
</organism>
<proteinExistence type="predicted"/>
<feature type="signal peptide" evidence="1">
    <location>
        <begin position="1"/>
        <end position="22"/>
    </location>
</feature>
<dbReference type="STRING" id="979556.MTES_1260"/>
<dbReference type="EMBL" id="AP012052">
    <property type="protein sequence ID" value="BAJ74224.1"/>
    <property type="molecule type" value="Genomic_DNA"/>
</dbReference>
<evidence type="ECO:0000313" key="3">
    <source>
        <dbReference type="Proteomes" id="UP000008975"/>
    </source>
</evidence>
<dbReference type="HOGENOM" id="CLU_2001272_0_0_11"/>
<dbReference type="Proteomes" id="UP000008975">
    <property type="component" value="Chromosome"/>
</dbReference>
<reference key="2">
    <citation type="submission" date="2011-02" db="EMBL/GenBank/DDBJ databases">
        <title>Genome sequence of Microbacterium testaceum StLB037.</title>
        <authorList>
            <person name="Morohoshi T."/>
            <person name="Wang W.Z."/>
            <person name="Someya N."/>
            <person name="Ikeda T."/>
        </authorList>
    </citation>
    <scope>NUCLEOTIDE SEQUENCE</scope>
    <source>
        <strain>StLB037</strain>
    </source>
</reference>
<keyword evidence="1" id="KW-0732">Signal</keyword>
<sequence>MISGALVVAALAGLQVPGAAQASDCRWIFCGTVKNASTSQFSILVGANWSTSAGRPTGVTSTLRPGQSSRDSMKDADGYLLARGVCAWFYGAGGTTQARNYLKGDGGWHKIGDDFAFTLNTYKC</sequence>
<accession>E8N707</accession>
<evidence type="ECO:0000256" key="1">
    <source>
        <dbReference type="SAM" id="SignalP"/>
    </source>
</evidence>
<protein>
    <submittedName>
        <fullName evidence="2">AICAR transformylase/IMP cyclohydrolase PurH</fullName>
    </submittedName>
</protein>
<feature type="chain" id="PRO_5003228229" evidence="1">
    <location>
        <begin position="23"/>
        <end position="124"/>
    </location>
</feature>